<name>A0A1C7M6N9_GRIFR</name>
<proteinExistence type="predicted"/>
<comment type="caution">
    <text evidence="1">The sequence shown here is derived from an EMBL/GenBank/DDBJ whole genome shotgun (WGS) entry which is preliminary data.</text>
</comment>
<sequence>MVTGRTFWEEMIPAAPKLRFIEMNLLDFFPQPLRDQWLVEVFPLLHQLPVVCMRIIVSSCRAVFEDEPEPSEPEFSSDETVERTWPTLITKAIPSLHYLAFATKDYKPESDWMYTHSCREREILHGGTSQDLSGD</sequence>
<gene>
    <name evidence="1" type="ORF">A0H81_07436</name>
</gene>
<keyword evidence="2" id="KW-1185">Reference proteome</keyword>
<reference evidence="1 2" key="1">
    <citation type="submission" date="2016-03" db="EMBL/GenBank/DDBJ databases">
        <title>Whole genome sequencing of Grifola frondosa 9006-11.</title>
        <authorList>
            <person name="Min B."/>
            <person name="Park H."/>
            <person name="Kim J.-G."/>
            <person name="Cho H."/>
            <person name="Oh Y.-L."/>
            <person name="Kong W.-S."/>
            <person name="Choi I.-G."/>
        </authorList>
    </citation>
    <scope>NUCLEOTIDE SEQUENCE [LARGE SCALE GENOMIC DNA]</scope>
    <source>
        <strain evidence="1 2">9006-11</strain>
    </source>
</reference>
<dbReference type="AlphaFoldDB" id="A0A1C7M6N9"/>
<dbReference type="EMBL" id="LUGG01000009">
    <property type="protein sequence ID" value="OBZ72591.1"/>
    <property type="molecule type" value="Genomic_DNA"/>
</dbReference>
<protein>
    <submittedName>
        <fullName evidence="1">Uncharacterized protein</fullName>
    </submittedName>
</protein>
<organism evidence="1 2">
    <name type="scientific">Grifola frondosa</name>
    <name type="common">Maitake</name>
    <name type="synonym">Polyporus frondosus</name>
    <dbReference type="NCBI Taxonomy" id="5627"/>
    <lineage>
        <taxon>Eukaryota</taxon>
        <taxon>Fungi</taxon>
        <taxon>Dikarya</taxon>
        <taxon>Basidiomycota</taxon>
        <taxon>Agaricomycotina</taxon>
        <taxon>Agaricomycetes</taxon>
        <taxon>Polyporales</taxon>
        <taxon>Grifolaceae</taxon>
        <taxon>Grifola</taxon>
    </lineage>
</organism>
<evidence type="ECO:0000313" key="2">
    <source>
        <dbReference type="Proteomes" id="UP000092993"/>
    </source>
</evidence>
<dbReference type="Proteomes" id="UP000092993">
    <property type="component" value="Unassembled WGS sequence"/>
</dbReference>
<accession>A0A1C7M6N9</accession>
<evidence type="ECO:0000313" key="1">
    <source>
        <dbReference type="EMBL" id="OBZ72591.1"/>
    </source>
</evidence>